<dbReference type="InterPro" id="IPR005467">
    <property type="entry name" value="His_kinase_dom"/>
</dbReference>
<evidence type="ECO:0000256" key="7">
    <source>
        <dbReference type="ARBA" id="ARBA00022777"/>
    </source>
</evidence>
<feature type="coiled-coil region" evidence="10">
    <location>
        <begin position="267"/>
        <end position="304"/>
    </location>
</feature>
<dbReference type="InterPro" id="IPR003660">
    <property type="entry name" value="HAMP_dom"/>
</dbReference>
<dbReference type="InterPro" id="IPR036890">
    <property type="entry name" value="HATPase_C_sf"/>
</dbReference>
<evidence type="ECO:0000256" key="11">
    <source>
        <dbReference type="SAM" id="Phobius"/>
    </source>
</evidence>
<dbReference type="Pfam" id="PF00512">
    <property type="entry name" value="HisKA"/>
    <property type="match status" value="1"/>
</dbReference>
<keyword evidence="10" id="KW-0175">Coiled coil</keyword>
<dbReference type="GO" id="GO:0005886">
    <property type="term" value="C:plasma membrane"/>
    <property type="evidence" value="ECO:0007669"/>
    <property type="project" value="UniProtKB-SubCell"/>
</dbReference>
<organism evidence="14 15">
    <name type="scientific">Streptomyces canus</name>
    <dbReference type="NCBI Taxonomy" id="58343"/>
    <lineage>
        <taxon>Bacteria</taxon>
        <taxon>Bacillati</taxon>
        <taxon>Actinomycetota</taxon>
        <taxon>Actinomycetes</taxon>
        <taxon>Kitasatosporales</taxon>
        <taxon>Streptomycetaceae</taxon>
        <taxon>Streptomyces</taxon>
        <taxon>Streptomyces aurantiacus group</taxon>
    </lineage>
</organism>
<evidence type="ECO:0000313" key="15">
    <source>
        <dbReference type="Proteomes" id="UP001234216"/>
    </source>
</evidence>
<keyword evidence="4" id="KW-0597">Phosphoprotein</keyword>
<name>A0AAW8FT56_9ACTN</name>
<accession>A0AAW8FT56</accession>
<dbReference type="InterPro" id="IPR036097">
    <property type="entry name" value="HisK_dim/P_sf"/>
</dbReference>
<gene>
    <name evidence="14" type="ORF">QFZ22_009307</name>
</gene>
<evidence type="ECO:0000256" key="5">
    <source>
        <dbReference type="ARBA" id="ARBA00022679"/>
    </source>
</evidence>
<reference evidence="14" key="1">
    <citation type="submission" date="2023-07" db="EMBL/GenBank/DDBJ databases">
        <title>Comparative genomics of wheat-associated soil bacteria to identify genetic determinants of phenazine resistance.</title>
        <authorList>
            <person name="Mouncey N."/>
        </authorList>
    </citation>
    <scope>NUCLEOTIDE SEQUENCE</scope>
    <source>
        <strain evidence="14">V4I22</strain>
    </source>
</reference>
<dbReference type="InterPro" id="IPR003594">
    <property type="entry name" value="HATPase_dom"/>
</dbReference>
<dbReference type="Pfam" id="PF00672">
    <property type="entry name" value="HAMP"/>
    <property type="match status" value="1"/>
</dbReference>
<dbReference type="PANTHER" id="PTHR43304:SF1">
    <property type="entry name" value="PAC DOMAIN-CONTAINING PROTEIN"/>
    <property type="match status" value="1"/>
</dbReference>
<dbReference type="InterPro" id="IPR052162">
    <property type="entry name" value="Sensor_kinase/Photoreceptor"/>
</dbReference>
<dbReference type="SUPFAM" id="SSF47384">
    <property type="entry name" value="Homodimeric domain of signal transducing histidine kinase"/>
    <property type="match status" value="1"/>
</dbReference>
<dbReference type="EC" id="2.7.13.3" evidence="3"/>
<dbReference type="InterPro" id="IPR003661">
    <property type="entry name" value="HisK_dim/P_dom"/>
</dbReference>
<keyword evidence="7 14" id="KW-0418">Kinase</keyword>
<keyword evidence="9" id="KW-0902">Two-component regulatory system</keyword>
<dbReference type="Pfam" id="PF05227">
    <property type="entry name" value="CHASE3"/>
    <property type="match status" value="1"/>
</dbReference>
<dbReference type="EMBL" id="JAUSZV010000005">
    <property type="protein sequence ID" value="MDQ0913322.1"/>
    <property type="molecule type" value="Genomic_DNA"/>
</dbReference>
<evidence type="ECO:0000256" key="4">
    <source>
        <dbReference type="ARBA" id="ARBA00022553"/>
    </source>
</evidence>
<dbReference type="GO" id="GO:0000155">
    <property type="term" value="F:phosphorelay sensor kinase activity"/>
    <property type="evidence" value="ECO:0007669"/>
    <property type="project" value="InterPro"/>
</dbReference>
<keyword evidence="8 11" id="KW-1133">Transmembrane helix</keyword>
<dbReference type="SUPFAM" id="SSF55874">
    <property type="entry name" value="ATPase domain of HSP90 chaperone/DNA topoisomerase II/histidine kinase"/>
    <property type="match status" value="1"/>
</dbReference>
<dbReference type="Gene3D" id="3.30.565.10">
    <property type="entry name" value="Histidine kinase-like ATPase, C-terminal domain"/>
    <property type="match status" value="1"/>
</dbReference>
<comment type="subcellular location">
    <subcellularLocation>
        <location evidence="2">Cell membrane</location>
    </subcellularLocation>
</comment>
<proteinExistence type="predicted"/>
<dbReference type="AlphaFoldDB" id="A0AAW8FT56"/>
<dbReference type="Gene3D" id="1.10.287.130">
    <property type="match status" value="1"/>
</dbReference>
<dbReference type="PROSITE" id="PS50109">
    <property type="entry name" value="HIS_KIN"/>
    <property type="match status" value="1"/>
</dbReference>
<dbReference type="InterPro" id="IPR004358">
    <property type="entry name" value="Sig_transdc_His_kin-like_C"/>
</dbReference>
<dbReference type="PROSITE" id="PS50885">
    <property type="entry name" value="HAMP"/>
    <property type="match status" value="1"/>
</dbReference>
<evidence type="ECO:0000256" key="1">
    <source>
        <dbReference type="ARBA" id="ARBA00000085"/>
    </source>
</evidence>
<evidence type="ECO:0000256" key="6">
    <source>
        <dbReference type="ARBA" id="ARBA00022692"/>
    </source>
</evidence>
<evidence type="ECO:0000256" key="9">
    <source>
        <dbReference type="ARBA" id="ARBA00023012"/>
    </source>
</evidence>
<comment type="catalytic activity">
    <reaction evidence="1">
        <text>ATP + protein L-histidine = ADP + protein N-phospho-L-histidine.</text>
        <dbReference type="EC" id="2.7.13.3"/>
    </reaction>
</comment>
<sequence length="541" mass="59113">MVRRGMGALWIGRRLTVQGWFCLALAAMTLLVVVGSVVGAHLLGRTAAVSDQLLRRVQPAQTEAYRLQAAQVNQETGIRGYAIAADRQFLDPYTQGKQAEAGSAARLHELIGDRPELLADLKAIERQAADWRRSYAEPLAVSVTPGRPKPLDQQKADQGKKEFDRLRTLWNKQNTDLAKAVEDGRSHLAHERNVRDSVLAGMVAAFLLAGVACAVLVRILVTRPLEALGTASRRVAGGDFAYVITGGGPADLTAVANAVEGMRWHVVAELEASREQQQELAQQAADLDAQAEELRRSNAELEQFAYVASHDLQEPLRKVASFCQLLEKRYGDTLDDRGRQYVDFAVDGARRMQVLINDLLTFSRVGRVNDARVPVGLDQALDKALANLGTAVEESGARIDRPEHLPEVVGDPTLLTMLWQNLVGNALKFRDPERTPHVSITCGTDPDDPGSLLMTVTDNGIGIPEPFTEKVFIIFQRLHGRDAYGGTGIGLALCKKIVEQHGGRIWIDTVHTDGTRFCFTLPSITESPETSGIGTEEKALT</sequence>
<evidence type="ECO:0000256" key="3">
    <source>
        <dbReference type="ARBA" id="ARBA00012438"/>
    </source>
</evidence>
<dbReference type="Pfam" id="PF02518">
    <property type="entry name" value="HATPase_c"/>
    <property type="match status" value="1"/>
</dbReference>
<evidence type="ECO:0000256" key="2">
    <source>
        <dbReference type="ARBA" id="ARBA00004236"/>
    </source>
</evidence>
<dbReference type="PANTHER" id="PTHR43304">
    <property type="entry name" value="PHYTOCHROME-LIKE PROTEIN CPH1"/>
    <property type="match status" value="1"/>
</dbReference>
<feature type="transmembrane region" description="Helical" evidence="11">
    <location>
        <begin position="198"/>
        <end position="221"/>
    </location>
</feature>
<evidence type="ECO:0000313" key="14">
    <source>
        <dbReference type="EMBL" id="MDQ0913322.1"/>
    </source>
</evidence>
<evidence type="ECO:0000259" key="13">
    <source>
        <dbReference type="PROSITE" id="PS50885"/>
    </source>
</evidence>
<protein>
    <recommendedName>
        <fullName evidence="3">histidine kinase</fullName>
        <ecNumber evidence="3">2.7.13.3</ecNumber>
    </recommendedName>
</protein>
<keyword evidence="6 11" id="KW-0812">Transmembrane</keyword>
<feature type="domain" description="Histidine kinase" evidence="12">
    <location>
        <begin position="307"/>
        <end position="525"/>
    </location>
</feature>
<dbReference type="PRINTS" id="PR00344">
    <property type="entry name" value="BCTRLSENSOR"/>
</dbReference>
<feature type="transmembrane region" description="Helical" evidence="11">
    <location>
        <begin position="20"/>
        <end position="43"/>
    </location>
</feature>
<comment type="caution">
    <text evidence="14">The sequence shown here is derived from an EMBL/GenBank/DDBJ whole genome shotgun (WGS) entry which is preliminary data.</text>
</comment>
<dbReference type="Proteomes" id="UP001234216">
    <property type="component" value="Unassembled WGS sequence"/>
</dbReference>
<dbReference type="SMART" id="SM00387">
    <property type="entry name" value="HATPase_c"/>
    <property type="match status" value="1"/>
</dbReference>
<feature type="domain" description="HAMP" evidence="13">
    <location>
        <begin position="219"/>
        <end position="271"/>
    </location>
</feature>
<keyword evidence="11" id="KW-0472">Membrane</keyword>
<dbReference type="InterPro" id="IPR007891">
    <property type="entry name" value="CHASE3"/>
</dbReference>
<dbReference type="SMART" id="SM00388">
    <property type="entry name" value="HisKA"/>
    <property type="match status" value="1"/>
</dbReference>
<dbReference type="CDD" id="cd00082">
    <property type="entry name" value="HisKA"/>
    <property type="match status" value="1"/>
</dbReference>
<evidence type="ECO:0000259" key="12">
    <source>
        <dbReference type="PROSITE" id="PS50109"/>
    </source>
</evidence>
<keyword evidence="5" id="KW-0808">Transferase</keyword>
<evidence type="ECO:0000256" key="8">
    <source>
        <dbReference type="ARBA" id="ARBA00022989"/>
    </source>
</evidence>
<evidence type="ECO:0000256" key="10">
    <source>
        <dbReference type="SAM" id="Coils"/>
    </source>
</evidence>